<evidence type="ECO:0000256" key="1">
    <source>
        <dbReference type="SAM" id="SignalP"/>
    </source>
</evidence>
<protein>
    <submittedName>
        <fullName evidence="2">Uncharacterized protein</fullName>
    </submittedName>
</protein>
<evidence type="ECO:0000313" key="3">
    <source>
        <dbReference type="Proteomes" id="UP000223071"/>
    </source>
</evidence>
<keyword evidence="3" id="KW-1185">Reference proteome</keyword>
<feature type="chain" id="PRO_5013060968" evidence="1">
    <location>
        <begin position="38"/>
        <end position="134"/>
    </location>
</feature>
<dbReference type="EMBL" id="PDJQ01000001">
    <property type="protein sequence ID" value="PFG73462.1"/>
    <property type="molecule type" value="Genomic_DNA"/>
</dbReference>
<organism evidence="2 3">
    <name type="scientific">Tepidiforma thermophila (strain KCTC 52669 / CGMCC 1.13589 / G233)</name>
    <dbReference type="NCBI Taxonomy" id="2761530"/>
    <lineage>
        <taxon>Bacteria</taxon>
        <taxon>Bacillati</taxon>
        <taxon>Chloroflexota</taxon>
        <taxon>Tepidiformia</taxon>
        <taxon>Tepidiformales</taxon>
        <taxon>Tepidiformaceae</taxon>
        <taxon>Tepidiforma</taxon>
    </lineage>
</organism>
<gene>
    <name evidence="2" type="ORF">A9A59_0659</name>
</gene>
<feature type="signal peptide" evidence="1">
    <location>
        <begin position="1"/>
        <end position="37"/>
    </location>
</feature>
<name>A0A2A9HEA1_TEPT2</name>
<dbReference type="Proteomes" id="UP000223071">
    <property type="component" value="Unassembled WGS sequence"/>
</dbReference>
<sequence length="134" mass="13900">MLKTVIQHSFREARSRLQWIALLATVLLFAGASPAGAGPATVTLNAGGCIGYGQSWLSYPAGYTGTTGCSGSSRYLSGTVVQQNGTSRTLAGGWYSGDIVWGNIGNPSPVTAAAGTHALQFITAFDGYYGTNTW</sequence>
<comment type="caution">
    <text evidence="2">The sequence shown here is derived from an EMBL/GenBank/DDBJ whole genome shotgun (WGS) entry which is preliminary data.</text>
</comment>
<accession>A0A2A9HEA1</accession>
<dbReference type="AlphaFoldDB" id="A0A2A9HEA1"/>
<keyword evidence="1" id="KW-0732">Signal</keyword>
<proteinExistence type="predicted"/>
<reference evidence="2 3" key="1">
    <citation type="submission" date="2017-09" db="EMBL/GenBank/DDBJ databases">
        <title>Sequencing the genomes of two abundant thermophiles in Great Basin hot springs: Thermocrinis jamiesonii and novel Chloroflexi Thermoflexus hugenholtzii.</title>
        <authorList>
            <person name="Hedlund B."/>
        </authorList>
    </citation>
    <scope>NUCLEOTIDE SEQUENCE [LARGE SCALE GENOMIC DNA]</scope>
    <source>
        <strain evidence="2 3">G233</strain>
    </source>
</reference>
<evidence type="ECO:0000313" key="2">
    <source>
        <dbReference type="EMBL" id="PFG73462.1"/>
    </source>
</evidence>